<evidence type="ECO:0000313" key="2">
    <source>
        <dbReference type="Proteomes" id="UP000000948"/>
    </source>
</evidence>
<protein>
    <submittedName>
        <fullName evidence="1">Uncharacterized protein</fullName>
    </submittedName>
</protein>
<dbReference type="AlphaFoldDB" id="C7JB10"/>
<proteinExistence type="predicted"/>
<name>C7JB10_ACEP3</name>
<dbReference type="KEGG" id="apt:APA01_01310"/>
<gene>
    <name evidence="1" type="ordered locus">APA01_01310</name>
</gene>
<evidence type="ECO:0000313" key="1">
    <source>
        <dbReference type="EMBL" id="BAH98286.1"/>
    </source>
</evidence>
<dbReference type="HOGENOM" id="CLU_190612_1_0_5"/>
<sequence>MCSLSRGIKMLESQIIEVNGTFLGTVILEADRSTRRFYAAHESVKSLHNSRFTQTDNPILSVTCVFRRGNQGRGGMRT</sequence>
<accession>C7JB10</accession>
<dbReference type="Proteomes" id="UP000000948">
    <property type="component" value="Chromosome"/>
</dbReference>
<organism evidence="1 2">
    <name type="scientific">Acetobacter pasteurianus (strain NBRC 105184 / IFO 3283-01)</name>
    <dbReference type="NCBI Taxonomy" id="634452"/>
    <lineage>
        <taxon>Bacteria</taxon>
        <taxon>Pseudomonadati</taxon>
        <taxon>Pseudomonadota</taxon>
        <taxon>Alphaproteobacteria</taxon>
        <taxon>Acetobacterales</taxon>
        <taxon>Acetobacteraceae</taxon>
        <taxon>Acetobacter</taxon>
    </lineage>
</organism>
<dbReference type="EMBL" id="AP011121">
    <property type="protein sequence ID" value="BAH98286.1"/>
    <property type="molecule type" value="Genomic_DNA"/>
</dbReference>
<reference evidence="1 2" key="1">
    <citation type="journal article" date="2009" name="Nucleic Acids Res.">
        <title>Whole-genome analyses reveal genetic instability of Acetobacter pasteurianus.</title>
        <authorList>
            <person name="Azuma Y."/>
            <person name="Hosoyama A."/>
            <person name="Matsutani M."/>
            <person name="Furuya N."/>
            <person name="Horikawa H."/>
            <person name="Harada T."/>
            <person name="Hirakawa H."/>
            <person name="Kuhara S."/>
            <person name="Matsushita K."/>
            <person name="Fujita N."/>
            <person name="Shirai M."/>
        </authorList>
    </citation>
    <scope>NUCLEOTIDE SEQUENCE [LARGE SCALE GENOMIC DNA]</scope>
    <source>
        <strain evidence="2">NBRC 105184 / IFO 3283-01</strain>
    </source>
</reference>